<feature type="transmembrane region" description="Helical" evidence="1">
    <location>
        <begin position="167"/>
        <end position="188"/>
    </location>
</feature>
<gene>
    <name evidence="2" type="ORF">B5766_08855</name>
</gene>
<sequence length="665" mass="70976">MHALLKVAICVELLIVGLHGFSDAEGSARLYPFGATALIDIRAVPQVDDVGERFVAASERESVPLGRIRYSTTPSGTVQTIALTPSAVGVIAQKDRERVFGFTTPVTTTTVFGSGDEVVGRWVSFGTEAQTAALVTRLTDEGFTVEALTESDALRSSSLLENLPSRVIEVAGLLAVFVAGIVSSARATRVRAIRQLFGARAARTVAQEAGVTVGFTAIAGFVALVVWGVAAVVGWGGRDSFTGPGLFVVIPIIIAAVCCAVMCVAASGIAASVVRRITDQVAGKRPLRLIQVVSTGVFIMVIIGAFMGIERMAESTQKLNGALHVQNLWQSEPEARAVSIRGVSDEFVDERLPNWARMVRQFASENLILLSYLQDQCSTAYAGQCFFVDRGYLDRTPIRAADGTRISPTGALAKAYLPPSFTGENSEINKDIAELLIFLRGRLSGEAGSGSSTLPPGAVAEPGVLAPDQTLPVYSSRYRPGEETVTDPLLIVLDDEAYAGDISLDASSSGMLIFFTPSDTLERAVDRAGIRPLVFSIDRPANLAASEAIQARAALLREGIILASGLIIAFALLFLLSAAYVERQRKPLFLSYLHGQSFLRRYAGYLTFLTAIVTLGVLLSVGIRMSPHIESLSGRAALGVVFVLATIPLLATNERRFRADFLKHP</sequence>
<evidence type="ECO:0000313" key="2">
    <source>
        <dbReference type="EMBL" id="PDQ34861.1"/>
    </source>
</evidence>
<keyword evidence="1" id="KW-1133">Transmembrane helix</keyword>
<feature type="transmembrane region" description="Helical" evidence="1">
    <location>
        <begin position="286"/>
        <end position="309"/>
    </location>
</feature>
<proteinExistence type="predicted"/>
<dbReference type="Proteomes" id="UP000219994">
    <property type="component" value="Unassembled WGS sequence"/>
</dbReference>
<evidence type="ECO:0000256" key="1">
    <source>
        <dbReference type="SAM" id="Phobius"/>
    </source>
</evidence>
<keyword evidence="1" id="KW-0472">Membrane</keyword>
<feature type="transmembrane region" description="Helical" evidence="1">
    <location>
        <begin position="209"/>
        <end position="235"/>
    </location>
</feature>
<name>A0A2A6FQH0_9MICO</name>
<feature type="transmembrane region" description="Helical" evidence="1">
    <location>
        <begin position="635"/>
        <end position="653"/>
    </location>
</feature>
<keyword evidence="1" id="KW-0812">Transmembrane</keyword>
<dbReference type="AlphaFoldDB" id="A0A2A6FQH0"/>
<evidence type="ECO:0008006" key="4">
    <source>
        <dbReference type="Google" id="ProtNLM"/>
    </source>
</evidence>
<dbReference type="EMBL" id="NAEP01000044">
    <property type="protein sequence ID" value="PDQ34861.1"/>
    <property type="molecule type" value="Genomic_DNA"/>
</dbReference>
<evidence type="ECO:0000313" key="3">
    <source>
        <dbReference type="Proteomes" id="UP000219994"/>
    </source>
</evidence>
<accession>A0A2A6FQH0</accession>
<protein>
    <recommendedName>
        <fullName evidence="4">DUF1430 domain-containing protein</fullName>
    </recommendedName>
</protein>
<organism evidence="2 3">
    <name type="scientific">Candidatus Lumbricidiphila eiseniae</name>
    <dbReference type="NCBI Taxonomy" id="1969409"/>
    <lineage>
        <taxon>Bacteria</taxon>
        <taxon>Bacillati</taxon>
        <taxon>Actinomycetota</taxon>
        <taxon>Actinomycetes</taxon>
        <taxon>Micrococcales</taxon>
        <taxon>Microbacteriaceae</taxon>
        <taxon>Candidatus Lumbricidiphila</taxon>
    </lineage>
</organism>
<reference evidence="3" key="1">
    <citation type="submission" date="2017-03" db="EMBL/GenBank/DDBJ databases">
        <authorList>
            <person name="Lund M.B."/>
        </authorList>
    </citation>
    <scope>NUCLEOTIDE SEQUENCE [LARGE SCALE GENOMIC DNA]</scope>
</reference>
<comment type="caution">
    <text evidence="2">The sequence shown here is derived from an EMBL/GenBank/DDBJ whole genome shotgun (WGS) entry which is preliminary data.</text>
</comment>
<feature type="transmembrane region" description="Helical" evidence="1">
    <location>
        <begin position="602"/>
        <end position="623"/>
    </location>
</feature>
<feature type="transmembrane region" description="Helical" evidence="1">
    <location>
        <begin position="560"/>
        <end position="581"/>
    </location>
</feature>
<feature type="transmembrane region" description="Helical" evidence="1">
    <location>
        <begin position="247"/>
        <end position="274"/>
    </location>
</feature>